<comment type="caution">
    <text evidence="1">The sequence shown here is derived from an EMBL/GenBank/DDBJ whole genome shotgun (WGS) entry which is preliminary data.</text>
</comment>
<dbReference type="RefSeq" id="XP_026605510.1">
    <property type="nucleotide sequence ID" value="XM_026746514.1"/>
</dbReference>
<evidence type="ECO:0000313" key="2">
    <source>
        <dbReference type="Proteomes" id="UP000256690"/>
    </source>
</evidence>
<protein>
    <submittedName>
        <fullName evidence="1">Uncharacterized protein</fullName>
    </submittedName>
</protein>
<dbReference type="GeneID" id="38114868"/>
<sequence>MSTTFHTSTMFEVGLAYGYKFPNTLPGSHGSTPMAHPCHTMLTLTPQDTTQCTWIHIGNGPFQYEVLIEHDKDSSDTLAENSVPIGGIHSTQLQALYELARSIEPQRCQLYIAALLEGMIERGLGHIDGLIASHFRSSIERSIAQTMQDVGVDATTIRVWAFVKSRQYRFHPQQADMLRDTCFYDTCMPAPTEFRILEERMDGDQYLLEIAPLQDDEQRSALDSVGFHAPDHERRTCVRGGDAVAGPSRPVTNPRLLLSNEWDARPLEQRATVFRYMRQ</sequence>
<evidence type="ECO:0000313" key="1">
    <source>
        <dbReference type="EMBL" id="RDW84172.1"/>
    </source>
</evidence>
<reference evidence="1 2" key="1">
    <citation type="journal article" date="2018" name="IMA Fungus">
        <title>IMA Genome-F 9: Draft genome sequence of Annulohypoxylon stygium, Aspergillus mulundensis, Berkeleyomyces basicola (syn. Thielaviopsis basicola), Ceratocystis smalleyi, two Cercospora beticola strains, Coleophoma cylindrospora, Fusarium fracticaudum, Phialophora cf. hyalina, and Morchella septimelata.</title>
        <authorList>
            <person name="Wingfield B.D."/>
            <person name="Bills G.F."/>
            <person name="Dong Y."/>
            <person name="Huang W."/>
            <person name="Nel W.J."/>
            <person name="Swalarsk-Parry B.S."/>
            <person name="Vaghefi N."/>
            <person name="Wilken P.M."/>
            <person name="An Z."/>
            <person name="de Beer Z.W."/>
            <person name="De Vos L."/>
            <person name="Chen L."/>
            <person name="Duong T.A."/>
            <person name="Gao Y."/>
            <person name="Hammerbacher A."/>
            <person name="Kikkert J.R."/>
            <person name="Li Y."/>
            <person name="Li H."/>
            <person name="Li K."/>
            <person name="Li Q."/>
            <person name="Liu X."/>
            <person name="Ma X."/>
            <person name="Naidoo K."/>
            <person name="Pethybridge S.J."/>
            <person name="Sun J."/>
            <person name="Steenkamp E.T."/>
            <person name="van der Nest M.A."/>
            <person name="van Wyk S."/>
            <person name="Wingfield M.J."/>
            <person name="Xiong C."/>
            <person name="Yue Q."/>
            <person name="Zhang X."/>
        </authorList>
    </citation>
    <scope>NUCLEOTIDE SEQUENCE [LARGE SCALE GENOMIC DNA]</scope>
    <source>
        <strain evidence="1 2">DSM 5745</strain>
    </source>
</reference>
<proteinExistence type="predicted"/>
<dbReference type="AlphaFoldDB" id="A0A3D8SCV4"/>
<organism evidence="1 2">
    <name type="scientific">Aspergillus mulundensis</name>
    <dbReference type="NCBI Taxonomy" id="1810919"/>
    <lineage>
        <taxon>Eukaryota</taxon>
        <taxon>Fungi</taxon>
        <taxon>Dikarya</taxon>
        <taxon>Ascomycota</taxon>
        <taxon>Pezizomycotina</taxon>
        <taxon>Eurotiomycetes</taxon>
        <taxon>Eurotiomycetidae</taxon>
        <taxon>Eurotiales</taxon>
        <taxon>Aspergillaceae</taxon>
        <taxon>Aspergillus</taxon>
        <taxon>Aspergillus subgen. Nidulantes</taxon>
    </lineage>
</organism>
<accession>A0A3D8SCV4</accession>
<name>A0A3D8SCV4_9EURO</name>
<keyword evidence="2" id="KW-1185">Reference proteome</keyword>
<dbReference type="Proteomes" id="UP000256690">
    <property type="component" value="Unassembled WGS sequence"/>
</dbReference>
<dbReference type="EMBL" id="PVWQ01000004">
    <property type="protein sequence ID" value="RDW84172.1"/>
    <property type="molecule type" value="Genomic_DNA"/>
</dbReference>
<gene>
    <name evidence="1" type="ORF">DSM5745_04498</name>
</gene>